<keyword evidence="2" id="KW-1185">Reference proteome</keyword>
<dbReference type="OrthoDB" id="4870610at2"/>
<dbReference type="AlphaFoldDB" id="A0A2T0TA06"/>
<protein>
    <submittedName>
        <fullName evidence="1">Uncharacterized protein</fullName>
    </submittedName>
</protein>
<organism evidence="1 2">
    <name type="scientific">Umezawaea tangerina</name>
    <dbReference type="NCBI Taxonomy" id="84725"/>
    <lineage>
        <taxon>Bacteria</taxon>
        <taxon>Bacillati</taxon>
        <taxon>Actinomycetota</taxon>
        <taxon>Actinomycetes</taxon>
        <taxon>Pseudonocardiales</taxon>
        <taxon>Pseudonocardiaceae</taxon>
        <taxon>Umezawaea</taxon>
    </lineage>
</organism>
<sequence length="196" mass="21362">MRNTNRTLIDLDALATLFHHGIARAHDLIQLGLSTALLHHRCRPGGPWQHLLPGILLLTPTRPSRPQRIQAALTYAGHQALVTGLDALHLHGIHTIPATGPIHVLVPLHQQPDIPVDLRITRTRTMPKPTLRKSFLTAPPARALSDAAEHLPPRTLTPLIAATLKSGVSPTALRTRGSPPLTAALATFPFPQPRRR</sequence>
<accession>A0A2T0TA06</accession>
<evidence type="ECO:0000313" key="2">
    <source>
        <dbReference type="Proteomes" id="UP000239494"/>
    </source>
</evidence>
<dbReference type="RefSeq" id="WP_106187898.1">
    <property type="nucleotide sequence ID" value="NZ_PVTF01000004.1"/>
</dbReference>
<reference evidence="1 2" key="1">
    <citation type="submission" date="2018-03" db="EMBL/GenBank/DDBJ databases">
        <title>Genomic Encyclopedia of Archaeal and Bacterial Type Strains, Phase II (KMG-II): from individual species to whole genera.</title>
        <authorList>
            <person name="Goeker M."/>
        </authorList>
    </citation>
    <scope>NUCLEOTIDE SEQUENCE [LARGE SCALE GENOMIC DNA]</scope>
    <source>
        <strain evidence="1 2">DSM 44720</strain>
    </source>
</reference>
<dbReference type="Proteomes" id="UP000239494">
    <property type="component" value="Unassembled WGS sequence"/>
</dbReference>
<dbReference type="EMBL" id="PVTF01000004">
    <property type="protein sequence ID" value="PRY42496.1"/>
    <property type="molecule type" value="Genomic_DNA"/>
</dbReference>
<evidence type="ECO:0000313" key="1">
    <source>
        <dbReference type="EMBL" id="PRY42496.1"/>
    </source>
</evidence>
<name>A0A2T0TA06_9PSEU</name>
<proteinExistence type="predicted"/>
<gene>
    <name evidence="1" type="ORF">CLV43_104330</name>
</gene>
<comment type="caution">
    <text evidence="1">The sequence shown here is derived from an EMBL/GenBank/DDBJ whole genome shotgun (WGS) entry which is preliminary data.</text>
</comment>